<feature type="signal peptide" evidence="1">
    <location>
        <begin position="1"/>
        <end position="27"/>
    </location>
</feature>
<organism evidence="2 3">
    <name type="scientific">Nonomuraea soli</name>
    <dbReference type="NCBI Taxonomy" id="1032476"/>
    <lineage>
        <taxon>Bacteria</taxon>
        <taxon>Bacillati</taxon>
        <taxon>Actinomycetota</taxon>
        <taxon>Actinomycetes</taxon>
        <taxon>Streptosporangiales</taxon>
        <taxon>Streptosporangiaceae</taxon>
        <taxon>Nonomuraea</taxon>
    </lineage>
</organism>
<evidence type="ECO:0000256" key="1">
    <source>
        <dbReference type="SAM" id="SignalP"/>
    </source>
</evidence>
<keyword evidence="3" id="KW-1185">Reference proteome</keyword>
<keyword evidence="1" id="KW-0732">Signal</keyword>
<dbReference type="Proteomes" id="UP000530928">
    <property type="component" value="Unassembled WGS sequence"/>
</dbReference>
<gene>
    <name evidence="2" type="ORF">HNR30_006765</name>
</gene>
<evidence type="ECO:0000313" key="3">
    <source>
        <dbReference type="Proteomes" id="UP000530928"/>
    </source>
</evidence>
<dbReference type="RefSeq" id="WP_181614140.1">
    <property type="nucleotide sequence ID" value="NZ_BAABAM010000009.1"/>
</dbReference>
<protein>
    <submittedName>
        <fullName evidence="2">Uncharacterized protein</fullName>
    </submittedName>
</protein>
<comment type="caution">
    <text evidence="2">The sequence shown here is derived from an EMBL/GenBank/DDBJ whole genome shotgun (WGS) entry which is preliminary data.</text>
</comment>
<dbReference type="AlphaFoldDB" id="A0A7W0CQL6"/>
<proteinExistence type="predicted"/>
<dbReference type="EMBL" id="JACDUR010000007">
    <property type="protein sequence ID" value="MBA2895379.1"/>
    <property type="molecule type" value="Genomic_DNA"/>
</dbReference>
<name>A0A7W0CQL6_9ACTN</name>
<accession>A0A7W0CQL6</accession>
<feature type="chain" id="PRO_5030952985" evidence="1">
    <location>
        <begin position="28"/>
        <end position="289"/>
    </location>
</feature>
<reference evidence="2 3" key="1">
    <citation type="submission" date="2020-07" db="EMBL/GenBank/DDBJ databases">
        <title>Genomic Encyclopedia of Type Strains, Phase IV (KMG-IV): sequencing the most valuable type-strain genomes for metagenomic binning, comparative biology and taxonomic classification.</title>
        <authorList>
            <person name="Goeker M."/>
        </authorList>
    </citation>
    <scope>NUCLEOTIDE SEQUENCE [LARGE SCALE GENOMIC DNA]</scope>
    <source>
        <strain evidence="2 3">DSM 45533</strain>
    </source>
</reference>
<evidence type="ECO:0000313" key="2">
    <source>
        <dbReference type="EMBL" id="MBA2895379.1"/>
    </source>
</evidence>
<sequence>MGLIARLGTCVLLVAASIAVTAPTATAAVPGRTLVSANSASDSTPRKTARTFCPAGTVVVGGGAALQTIGSDAVKFRTVTPFRSVVDGRYGYSVIAEEFRAFDGAWSVAVRALCAPAPAGYEIRSVTVGSSSVSPKTAAATCSAGRRALVPGGTVRGPDELTPQVALLGTLVNTARDGAYAIGTEVRAGFAGQWDMIATVVCANQPAGYGVVEQQTSSGGSSDSVAQVNCPDGTTVHGSGGLIIPSTAGDAHLYVLSSIEPRTTLVRAARTTPGQTNTWHVRAQAVCAA</sequence>